<feature type="domain" description="Fe-containing alcohol dehydrogenase-like C-terminal" evidence="6">
    <location>
        <begin position="187"/>
        <end position="381"/>
    </location>
</feature>
<dbReference type="PANTHER" id="PTHR11496">
    <property type="entry name" value="ALCOHOL DEHYDROGENASE"/>
    <property type="match status" value="1"/>
</dbReference>
<accession>A0A1J5N6U3</accession>
<dbReference type="InterPro" id="IPR056798">
    <property type="entry name" value="ADH_Fe_C"/>
</dbReference>
<dbReference type="AlphaFoldDB" id="A0A1J5N6U3"/>
<dbReference type="Proteomes" id="UP000181901">
    <property type="component" value="Unassembled WGS sequence"/>
</dbReference>
<evidence type="ECO:0000313" key="8">
    <source>
        <dbReference type="Proteomes" id="UP000181901"/>
    </source>
</evidence>
<evidence type="ECO:0000256" key="1">
    <source>
        <dbReference type="ARBA" id="ARBA00001962"/>
    </source>
</evidence>
<evidence type="ECO:0000313" key="7">
    <source>
        <dbReference type="EMBL" id="OIQ49023.1"/>
    </source>
</evidence>
<keyword evidence="3 7" id="KW-0560">Oxidoreductase</keyword>
<dbReference type="GO" id="GO:0046872">
    <property type="term" value="F:metal ion binding"/>
    <property type="evidence" value="ECO:0007669"/>
    <property type="project" value="InterPro"/>
</dbReference>
<dbReference type="Pfam" id="PF25137">
    <property type="entry name" value="ADH_Fe_C"/>
    <property type="match status" value="1"/>
</dbReference>
<dbReference type="GO" id="GO:0047516">
    <property type="term" value="F:1,3-propanediol dehydrogenase activity"/>
    <property type="evidence" value="ECO:0007669"/>
    <property type="project" value="UniProtKB-EC"/>
</dbReference>
<comment type="caution">
    <text evidence="7">The sequence shown here is derived from an EMBL/GenBank/DDBJ whole genome shotgun (WGS) entry which is preliminary data.</text>
</comment>
<dbReference type="EC" id="1.1.1.202" evidence="7"/>
<feature type="domain" description="Alcohol dehydrogenase iron-type/glycerol dehydrogenase GldA" evidence="5">
    <location>
        <begin position="9"/>
        <end position="176"/>
    </location>
</feature>
<dbReference type="InterPro" id="IPR001670">
    <property type="entry name" value="ADH_Fe/GldA"/>
</dbReference>
<reference evidence="7 8" key="1">
    <citation type="submission" date="2015-09" db="EMBL/GenBank/DDBJ databases">
        <title>Genome of Desulfovibrio dechloracetivorans BerOc1, a mercury methylating strain isolated from highly hydrocarbons and metals contaminated coastal sediments.</title>
        <authorList>
            <person name="Goni Urriza M."/>
            <person name="Gassie C."/>
            <person name="Bouchez O."/>
            <person name="Klopp C."/>
            <person name="Ranchou-Peyruse A."/>
            <person name="Remy G."/>
        </authorList>
    </citation>
    <scope>NUCLEOTIDE SEQUENCE [LARGE SCALE GENOMIC DNA]</scope>
    <source>
        <strain evidence="7 8">BerOc1</strain>
    </source>
</reference>
<dbReference type="RefSeq" id="WP_071544578.1">
    <property type="nucleotide sequence ID" value="NZ_LKAQ01000004.1"/>
</dbReference>
<dbReference type="FunFam" id="3.40.50.1970:FF:000003">
    <property type="entry name" value="Alcohol dehydrogenase, iron-containing"/>
    <property type="match status" value="1"/>
</dbReference>
<organism evidence="7 8">
    <name type="scientific">Pseudodesulfovibrio hydrargyri</name>
    <dbReference type="NCBI Taxonomy" id="2125990"/>
    <lineage>
        <taxon>Bacteria</taxon>
        <taxon>Pseudomonadati</taxon>
        <taxon>Thermodesulfobacteriota</taxon>
        <taxon>Desulfovibrionia</taxon>
        <taxon>Desulfovibrionales</taxon>
        <taxon>Desulfovibrionaceae</taxon>
    </lineage>
</organism>
<evidence type="ECO:0000256" key="3">
    <source>
        <dbReference type="ARBA" id="ARBA00023002"/>
    </source>
</evidence>
<evidence type="ECO:0000256" key="4">
    <source>
        <dbReference type="ARBA" id="ARBA00023027"/>
    </source>
</evidence>
<name>A0A1J5N6U3_9BACT</name>
<dbReference type="InterPro" id="IPR018211">
    <property type="entry name" value="ADH_Fe_CS"/>
</dbReference>
<dbReference type="GO" id="GO:0004022">
    <property type="term" value="F:alcohol dehydrogenase (NAD+) activity"/>
    <property type="evidence" value="ECO:0007669"/>
    <property type="project" value="TreeGrafter"/>
</dbReference>
<keyword evidence="4" id="KW-0520">NAD</keyword>
<evidence type="ECO:0000259" key="5">
    <source>
        <dbReference type="Pfam" id="PF00465"/>
    </source>
</evidence>
<dbReference type="InterPro" id="IPR039697">
    <property type="entry name" value="Alcohol_dehydrogenase_Fe"/>
</dbReference>
<dbReference type="FunFam" id="1.20.1090.10:FF:000001">
    <property type="entry name" value="Aldehyde-alcohol dehydrogenase"/>
    <property type="match status" value="1"/>
</dbReference>
<keyword evidence="8" id="KW-1185">Reference proteome</keyword>
<dbReference type="PANTHER" id="PTHR11496:SF102">
    <property type="entry name" value="ALCOHOL DEHYDROGENASE 4"/>
    <property type="match status" value="1"/>
</dbReference>
<dbReference type="Gene3D" id="1.20.1090.10">
    <property type="entry name" value="Dehydroquinate synthase-like - alpha domain"/>
    <property type="match status" value="1"/>
</dbReference>
<dbReference type="SUPFAM" id="SSF56796">
    <property type="entry name" value="Dehydroquinate synthase-like"/>
    <property type="match status" value="1"/>
</dbReference>
<dbReference type="EMBL" id="LKAQ01000004">
    <property type="protein sequence ID" value="OIQ49023.1"/>
    <property type="molecule type" value="Genomic_DNA"/>
</dbReference>
<proteinExistence type="inferred from homology"/>
<sequence length="382" mass="39745">MSVTYFQSPSRIVSGPGAVAQAGPESARFGSRALIVTGRGSSRKSGALDAVAKSLEGAGVTPVVFDQVPSDPDMLTVENGAIIARKEGCDVIVALGGGSPMDAAKGISVVLGNNAPVGDFEFRQPERQGPPIIAIPTTAGTGSEITRISIITDTERKVKMVLQGPTLIPTVAILDPELTYSVPPDFTAATGMDALTHAVEAYLSSLATPLTDIHALAAIRLIAEALIPATLNGKNAEAREKMLLGQMEAGYAFGNASTCLVHSMSRPLGAHFGIPHGKANAMLLATVMEFNRPAAPERFARLAEALGENIEGLGSREAGMAAVNALQAIFEETGLPARLSDWGVSEKDLGRLAEDAHASGSTALNCRIPTVEQIRALYEAIL</sequence>
<gene>
    <name evidence="7" type="primary">dhaT_2</name>
    <name evidence="7" type="ORF">BerOc1_00942</name>
</gene>
<evidence type="ECO:0000256" key="2">
    <source>
        <dbReference type="ARBA" id="ARBA00007358"/>
    </source>
</evidence>
<dbReference type="Pfam" id="PF00465">
    <property type="entry name" value="Fe-ADH"/>
    <property type="match status" value="1"/>
</dbReference>
<dbReference type="Gene3D" id="3.40.50.1970">
    <property type="match status" value="1"/>
</dbReference>
<comment type="cofactor">
    <cofactor evidence="1">
        <name>Fe cation</name>
        <dbReference type="ChEBI" id="CHEBI:24875"/>
    </cofactor>
</comment>
<protein>
    <submittedName>
        <fullName evidence="7">1,3-propanediol dehydrogenase</fullName>
        <ecNumber evidence="7">1.1.1.202</ecNumber>
    </submittedName>
</protein>
<dbReference type="CDD" id="cd08194">
    <property type="entry name" value="Fe-ADH-like"/>
    <property type="match status" value="1"/>
</dbReference>
<comment type="similarity">
    <text evidence="2">Belongs to the iron-containing alcohol dehydrogenase family.</text>
</comment>
<dbReference type="PROSITE" id="PS00913">
    <property type="entry name" value="ADH_IRON_1"/>
    <property type="match status" value="1"/>
</dbReference>
<evidence type="ECO:0000259" key="6">
    <source>
        <dbReference type="Pfam" id="PF25137"/>
    </source>
</evidence>
<dbReference type="OrthoDB" id="9778433at2"/>